<dbReference type="InterPro" id="IPR003594">
    <property type="entry name" value="HATPase_dom"/>
</dbReference>
<dbReference type="OrthoDB" id="9797243at2"/>
<comment type="subcellular location">
    <subcellularLocation>
        <location evidence="2">Cell membrane</location>
        <topology evidence="2">Multi-pass membrane protein</topology>
    </subcellularLocation>
</comment>
<keyword evidence="11 15" id="KW-1133">Transmembrane helix</keyword>
<evidence type="ECO:0000256" key="10">
    <source>
        <dbReference type="ARBA" id="ARBA00022840"/>
    </source>
</evidence>
<dbReference type="PRINTS" id="PR00344">
    <property type="entry name" value="BCTRLSENSOR"/>
</dbReference>
<dbReference type="InterPro" id="IPR001789">
    <property type="entry name" value="Sig_transdc_resp-reg_receiver"/>
</dbReference>
<evidence type="ECO:0000256" key="7">
    <source>
        <dbReference type="ARBA" id="ARBA00022692"/>
    </source>
</evidence>
<dbReference type="AlphaFoldDB" id="A0A2N9YH44"/>
<evidence type="ECO:0000256" key="5">
    <source>
        <dbReference type="ARBA" id="ARBA00022553"/>
    </source>
</evidence>
<dbReference type="InterPro" id="IPR036890">
    <property type="entry name" value="HATPase_C_sf"/>
</dbReference>
<dbReference type="GO" id="GO:0005524">
    <property type="term" value="F:ATP binding"/>
    <property type="evidence" value="ECO:0007669"/>
    <property type="project" value="UniProtKB-KW"/>
</dbReference>
<dbReference type="STRING" id="288004.AL038_09255"/>
<dbReference type="Pfam" id="PF00672">
    <property type="entry name" value="HAMP"/>
    <property type="match status" value="1"/>
</dbReference>
<feature type="domain" description="Response regulatory" evidence="17">
    <location>
        <begin position="692"/>
        <end position="808"/>
    </location>
</feature>
<evidence type="ECO:0000256" key="12">
    <source>
        <dbReference type="ARBA" id="ARBA00023012"/>
    </source>
</evidence>
<dbReference type="EC" id="2.7.13.3" evidence="3"/>
<evidence type="ECO:0000256" key="3">
    <source>
        <dbReference type="ARBA" id="ARBA00012438"/>
    </source>
</evidence>
<dbReference type="InterPro" id="IPR033479">
    <property type="entry name" value="dCache_1"/>
</dbReference>
<dbReference type="PROSITE" id="PS50885">
    <property type="entry name" value="HAMP"/>
    <property type="match status" value="1"/>
</dbReference>
<dbReference type="Pfam" id="PF02743">
    <property type="entry name" value="dCache_1"/>
    <property type="match status" value="1"/>
</dbReference>
<dbReference type="Gene3D" id="3.40.50.2300">
    <property type="match status" value="1"/>
</dbReference>
<dbReference type="PROSITE" id="PS50109">
    <property type="entry name" value="HIS_KIN"/>
    <property type="match status" value="1"/>
</dbReference>
<evidence type="ECO:0000256" key="6">
    <source>
        <dbReference type="ARBA" id="ARBA00022679"/>
    </source>
</evidence>
<gene>
    <name evidence="19" type="ORF">BLE401_15055</name>
</gene>
<dbReference type="SUPFAM" id="SSF47384">
    <property type="entry name" value="Homodimeric domain of signal transducing histidine kinase"/>
    <property type="match status" value="1"/>
</dbReference>
<dbReference type="Gene3D" id="1.10.287.130">
    <property type="match status" value="1"/>
</dbReference>
<dbReference type="SMART" id="SM00304">
    <property type="entry name" value="HAMP"/>
    <property type="match status" value="1"/>
</dbReference>
<proteinExistence type="predicted"/>
<evidence type="ECO:0000259" key="18">
    <source>
        <dbReference type="PROSITE" id="PS50885"/>
    </source>
</evidence>
<dbReference type="SUPFAM" id="SSF55874">
    <property type="entry name" value="ATPase domain of HSP90 chaperone/DNA topoisomerase II/histidine kinase"/>
    <property type="match status" value="1"/>
</dbReference>
<evidence type="ECO:0000256" key="14">
    <source>
        <dbReference type="PROSITE-ProRule" id="PRU00169"/>
    </source>
</evidence>
<dbReference type="EMBL" id="CP018889">
    <property type="protein sequence ID" value="AUI69881.1"/>
    <property type="molecule type" value="Genomic_DNA"/>
</dbReference>
<feature type="modified residue" description="4-aspartylphosphate" evidence="14">
    <location>
        <position position="741"/>
    </location>
</feature>
<dbReference type="InterPro" id="IPR036097">
    <property type="entry name" value="HisK_dim/P_sf"/>
</dbReference>
<keyword evidence="20" id="KW-1185">Reference proteome</keyword>
<dbReference type="CDD" id="cd06225">
    <property type="entry name" value="HAMP"/>
    <property type="match status" value="1"/>
</dbReference>
<feature type="domain" description="Histidine kinase" evidence="16">
    <location>
        <begin position="454"/>
        <end position="670"/>
    </location>
</feature>
<dbReference type="Gene3D" id="3.30.450.20">
    <property type="entry name" value="PAS domain"/>
    <property type="match status" value="2"/>
</dbReference>
<dbReference type="PROSITE" id="PS50110">
    <property type="entry name" value="RESPONSE_REGULATORY"/>
    <property type="match status" value="1"/>
</dbReference>
<dbReference type="RefSeq" id="WP_062152158.1">
    <property type="nucleotide sequence ID" value="NZ_CP012373.2"/>
</dbReference>
<protein>
    <recommendedName>
        <fullName evidence="3">histidine kinase</fullName>
        <ecNumber evidence="3">2.7.13.3</ecNumber>
    </recommendedName>
</protein>
<evidence type="ECO:0000256" key="15">
    <source>
        <dbReference type="SAM" id="Phobius"/>
    </source>
</evidence>
<sequence length="903" mass="102475">MSNIIHFAQQTTNRILAVFPLRVVLIVPFLAQLIITVGLVAWLSFANGQKAVQELSQALRSEITQKIQQNLADYLSVPFYVVKNNLALLNQHFLTASDLTKWEKLFREQIYTYKTINSIALANEQKEFVAIRRIEASKLSFALSNEKTNFNLINYDYYTNQEIARSDNFDPRSRSWYKNPVKYNGLRWSDIFIALDTTALQLTVGVPITNVQAQLSGVIASTLRLTYISDFLKNLKIGKTGQTFIIERNGMLVASSTGENLFKKEDNTTKRMAVTESTNALTRYIADVLLQRFTQLSTIQTEQQIDFVWSDARYFLQVTPYQDDYGLDWLIVVLIPEADFMAQIHTNTRVTFVLSLLALIIAIFVGLLTARWVIKPILELNHAAQNLANGQWQAQSLLQTQRQDELGQLANSFQRMADQLYISFKNLENEVVARTQAQASAEAANRAKSTFLATMSHELRTPLNGILGYTQILEDDENLTLEQQEGIKTIQRSGEYLLTLINDILDLTKIEANRLELYPSSFKLKQFLEELVIFFKTNAQQKNVTFLYEALTLLPRFICTDEKRLRQVLINLLSNAVKFTARGGITFRVSYLDEKLCFQIEDTGVGISPEDLIHICESFKQVGDPKYRPDGTGLGLSITKRLLALLGGELLINSELGKGSCFSFCLHLSEIVELEKPTETPLAIGYTGTPRKILVIDDHWENRALLNSLLKPLGFEMIEAVNGADGLEKAKYYIPDLIVTDFVMPVMDGFEVVRQLRKIPALKNIPIIADSMSLLDYPQNTVSNIEINAFLPKPIKIEILLAILEKQLALTWIYKKPQGILSENVEQNATQYIDKTIILPSPTMLRSLHELATMGHINGIFKQLNHLETMDKQFSPFVKQIHVLAKGFQLDEICALIEQYLQQ</sequence>
<feature type="transmembrane region" description="Helical" evidence="15">
    <location>
        <begin position="23"/>
        <end position="45"/>
    </location>
</feature>
<keyword evidence="12" id="KW-0902">Two-component regulatory system</keyword>
<evidence type="ECO:0000256" key="11">
    <source>
        <dbReference type="ARBA" id="ARBA00022989"/>
    </source>
</evidence>
<feature type="domain" description="HAMP" evidence="18">
    <location>
        <begin position="371"/>
        <end position="425"/>
    </location>
</feature>
<dbReference type="SMART" id="SM00387">
    <property type="entry name" value="HATPase_c"/>
    <property type="match status" value="1"/>
</dbReference>
<name>A0A2N9YH44_9GAMM</name>
<keyword evidence="4" id="KW-1003">Cell membrane</keyword>
<dbReference type="Pfam" id="PF02518">
    <property type="entry name" value="HATPase_c"/>
    <property type="match status" value="1"/>
</dbReference>
<dbReference type="Gene3D" id="3.30.565.10">
    <property type="entry name" value="Histidine kinase-like ATPase, C-terminal domain"/>
    <property type="match status" value="1"/>
</dbReference>
<accession>A0A2N9YH44</accession>
<evidence type="ECO:0000256" key="2">
    <source>
        <dbReference type="ARBA" id="ARBA00004651"/>
    </source>
</evidence>
<dbReference type="PANTHER" id="PTHR43047:SF72">
    <property type="entry name" value="OSMOSENSING HISTIDINE PROTEIN KINASE SLN1"/>
    <property type="match status" value="1"/>
</dbReference>
<dbReference type="GO" id="GO:0000155">
    <property type="term" value="F:phosphorelay sensor kinase activity"/>
    <property type="evidence" value="ECO:0007669"/>
    <property type="project" value="InterPro"/>
</dbReference>
<evidence type="ECO:0000256" key="4">
    <source>
        <dbReference type="ARBA" id="ARBA00022475"/>
    </source>
</evidence>
<evidence type="ECO:0000256" key="8">
    <source>
        <dbReference type="ARBA" id="ARBA00022741"/>
    </source>
</evidence>
<dbReference type="InterPro" id="IPR011006">
    <property type="entry name" value="CheY-like_superfamily"/>
</dbReference>
<dbReference type="Proteomes" id="UP000234271">
    <property type="component" value="Chromosome"/>
</dbReference>
<keyword evidence="6" id="KW-0808">Transferase</keyword>
<comment type="catalytic activity">
    <reaction evidence="1">
        <text>ATP + protein L-histidine = ADP + protein N-phospho-L-histidine.</text>
        <dbReference type="EC" id="2.7.13.3"/>
    </reaction>
</comment>
<evidence type="ECO:0000313" key="20">
    <source>
        <dbReference type="Proteomes" id="UP000234271"/>
    </source>
</evidence>
<keyword evidence="10" id="KW-0067">ATP-binding</keyword>
<dbReference type="Pfam" id="PF00072">
    <property type="entry name" value="Response_reg"/>
    <property type="match status" value="1"/>
</dbReference>
<keyword evidence="9" id="KW-0418">Kinase</keyword>
<evidence type="ECO:0000259" key="17">
    <source>
        <dbReference type="PROSITE" id="PS50110"/>
    </source>
</evidence>
<dbReference type="SUPFAM" id="SSF52172">
    <property type="entry name" value="CheY-like"/>
    <property type="match status" value="1"/>
</dbReference>
<dbReference type="SUPFAM" id="SSF158472">
    <property type="entry name" value="HAMP domain-like"/>
    <property type="match status" value="1"/>
</dbReference>
<keyword evidence="5 14" id="KW-0597">Phosphoprotein</keyword>
<keyword evidence="8" id="KW-0547">Nucleotide-binding</keyword>
<reference evidence="20" key="1">
    <citation type="submission" date="2016-12" db="EMBL/GenBank/DDBJ databases">
        <title>Complete Genome Sequence of Beggiatoa leptomitiformis D-401.</title>
        <authorList>
            <person name="Fomenkov A."/>
            <person name="Vincze T."/>
            <person name="Grabovich M."/>
            <person name="Anton B.P."/>
            <person name="Dubinina G."/>
            <person name="Orlova M."/>
            <person name="Belousova E."/>
            <person name="Roberts R.J."/>
        </authorList>
    </citation>
    <scope>NUCLEOTIDE SEQUENCE [LARGE SCALE GENOMIC DNA]</scope>
    <source>
        <strain evidence="20">D-401</strain>
    </source>
</reference>
<dbReference type="GO" id="GO:0009927">
    <property type="term" value="F:histidine phosphotransfer kinase activity"/>
    <property type="evidence" value="ECO:0007669"/>
    <property type="project" value="TreeGrafter"/>
</dbReference>
<dbReference type="CDD" id="cd18773">
    <property type="entry name" value="PDC1_HK_sensor"/>
    <property type="match status" value="1"/>
</dbReference>
<keyword evidence="13 15" id="KW-0472">Membrane</keyword>
<evidence type="ECO:0000259" key="16">
    <source>
        <dbReference type="PROSITE" id="PS50109"/>
    </source>
</evidence>
<dbReference type="CDD" id="cd00082">
    <property type="entry name" value="HisKA"/>
    <property type="match status" value="1"/>
</dbReference>
<dbReference type="Pfam" id="PF00512">
    <property type="entry name" value="HisKA"/>
    <property type="match status" value="1"/>
</dbReference>
<evidence type="ECO:0000256" key="1">
    <source>
        <dbReference type="ARBA" id="ARBA00000085"/>
    </source>
</evidence>
<dbReference type="InterPro" id="IPR005467">
    <property type="entry name" value="His_kinase_dom"/>
</dbReference>
<dbReference type="InterPro" id="IPR004358">
    <property type="entry name" value="Sig_transdc_His_kin-like_C"/>
</dbReference>
<evidence type="ECO:0000313" key="19">
    <source>
        <dbReference type="EMBL" id="AUI69881.1"/>
    </source>
</evidence>
<dbReference type="KEGG" id="blep:AL038_09255"/>
<dbReference type="InterPro" id="IPR003660">
    <property type="entry name" value="HAMP_dom"/>
</dbReference>
<dbReference type="FunFam" id="1.10.287.130:FF:000002">
    <property type="entry name" value="Two-component osmosensing histidine kinase"/>
    <property type="match status" value="1"/>
</dbReference>
<evidence type="ECO:0000256" key="13">
    <source>
        <dbReference type="ARBA" id="ARBA00023136"/>
    </source>
</evidence>
<dbReference type="SMART" id="SM00388">
    <property type="entry name" value="HisKA"/>
    <property type="match status" value="1"/>
</dbReference>
<dbReference type="InterPro" id="IPR003661">
    <property type="entry name" value="HisK_dim/P_dom"/>
</dbReference>
<organism evidence="19 20">
    <name type="scientific">Beggiatoa leptomitoformis</name>
    <dbReference type="NCBI Taxonomy" id="288004"/>
    <lineage>
        <taxon>Bacteria</taxon>
        <taxon>Pseudomonadati</taxon>
        <taxon>Pseudomonadota</taxon>
        <taxon>Gammaproteobacteria</taxon>
        <taxon>Thiotrichales</taxon>
        <taxon>Thiotrichaceae</taxon>
        <taxon>Beggiatoa</taxon>
    </lineage>
</organism>
<dbReference type="PANTHER" id="PTHR43047">
    <property type="entry name" value="TWO-COMPONENT HISTIDINE PROTEIN KINASE"/>
    <property type="match status" value="1"/>
</dbReference>
<feature type="transmembrane region" description="Helical" evidence="15">
    <location>
        <begin position="350"/>
        <end position="374"/>
    </location>
</feature>
<dbReference type="Gene3D" id="1.10.8.500">
    <property type="entry name" value="HAMP domain in histidine kinase"/>
    <property type="match status" value="1"/>
</dbReference>
<keyword evidence="7 15" id="KW-0812">Transmembrane</keyword>
<evidence type="ECO:0000256" key="9">
    <source>
        <dbReference type="ARBA" id="ARBA00022777"/>
    </source>
</evidence>
<dbReference type="SMART" id="SM00448">
    <property type="entry name" value="REC"/>
    <property type="match status" value="1"/>
</dbReference>
<dbReference type="GO" id="GO:0005886">
    <property type="term" value="C:plasma membrane"/>
    <property type="evidence" value="ECO:0007669"/>
    <property type="project" value="UniProtKB-SubCell"/>
</dbReference>